<evidence type="ECO:0000313" key="1">
    <source>
        <dbReference type="EMBL" id="KAK8959339.1"/>
    </source>
</evidence>
<proteinExistence type="predicted"/>
<accession>A0ABR2M5A7</accession>
<gene>
    <name evidence="1" type="ORF">KSP40_PGU002255</name>
</gene>
<organism evidence="1 2">
    <name type="scientific">Platanthera guangdongensis</name>
    <dbReference type="NCBI Taxonomy" id="2320717"/>
    <lineage>
        <taxon>Eukaryota</taxon>
        <taxon>Viridiplantae</taxon>
        <taxon>Streptophyta</taxon>
        <taxon>Embryophyta</taxon>
        <taxon>Tracheophyta</taxon>
        <taxon>Spermatophyta</taxon>
        <taxon>Magnoliopsida</taxon>
        <taxon>Liliopsida</taxon>
        <taxon>Asparagales</taxon>
        <taxon>Orchidaceae</taxon>
        <taxon>Orchidoideae</taxon>
        <taxon>Orchideae</taxon>
        <taxon>Orchidinae</taxon>
        <taxon>Platanthera</taxon>
    </lineage>
</organism>
<keyword evidence="2" id="KW-1185">Reference proteome</keyword>
<comment type="caution">
    <text evidence="1">The sequence shown here is derived from an EMBL/GenBank/DDBJ whole genome shotgun (WGS) entry which is preliminary data.</text>
</comment>
<dbReference type="EMBL" id="JBBWWR010000012">
    <property type="protein sequence ID" value="KAK8959339.1"/>
    <property type="molecule type" value="Genomic_DNA"/>
</dbReference>
<reference evidence="1 2" key="1">
    <citation type="journal article" date="2022" name="Nat. Plants">
        <title>Genomes of leafy and leafless Platanthera orchids illuminate the evolution of mycoheterotrophy.</title>
        <authorList>
            <person name="Li M.H."/>
            <person name="Liu K.W."/>
            <person name="Li Z."/>
            <person name="Lu H.C."/>
            <person name="Ye Q.L."/>
            <person name="Zhang D."/>
            <person name="Wang J.Y."/>
            <person name="Li Y.F."/>
            <person name="Zhong Z.M."/>
            <person name="Liu X."/>
            <person name="Yu X."/>
            <person name="Liu D.K."/>
            <person name="Tu X.D."/>
            <person name="Liu B."/>
            <person name="Hao Y."/>
            <person name="Liao X.Y."/>
            <person name="Jiang Y.T."/>
            <person name="Sun W.H."/>
            <person name="Chen J."/>
            <person name="Chen Y.Q."/>
            <person name="Ai Y."/>
            <person name="Zhai J.W."/>
            <person name="Wu S.S."/>
            <person name="Zhou Z."/>
            <person name="Hsiao Y.Y."/>
            <person name="Wu W.L."/>
            <person name="Chen Y.Y."/>
            <person name="Lin Y.F."/>
            <person name="Hsu J.L."/>
            <person name="Li C.Y."/>
            <person name="Wang Z.W."/>
            <person name="Zhao X."/>
            <person name="Zhong W.Y."/>
            <person name="Ma X.K."/>
            <person name="Ma L."/>
            <person name="Huang J."/>
            <person name="Chen G.Z."/>
            <person name="Huang M.Z."/>
            <person name="Huang L."/>
            <person name="Peng D.H."/>
            <person name="Luo Y.B."/>
            <person name="Zou S.Q."/>
            <person name="Chen S.P."/>
            <person name="Lan S."/>
            <person name="Tsai W.C."/>
            <person name="Van de Peer Y."/>
            <person name="Liu Z.J."/>
        </authorList>
    </citation>
    <scope>NUCLEOTIDE SEQUENCE [LARGE SCALE GENOMIC DNA]</scope>
    <source>
        <strain evidence="1">Lor288</strain>
    </source>
</reference>
<name>A0ABR2M5A7_9ASPA</name>
<dbReference type="Proteomes" id="UP001412067">
    <property type="component" value="Unassembled WGS sequence"/>
</dbReference>
<evidence type="ECO:0000313" key="2">
    <source>
        <dbReference type="Proteomes" id="UP001412067"/>
    </source>
</evidence>
<protein>
    <submittedName>
        <fullName evidence="1">Uncharacterized protein</fullName>
    </submittedName>
</protein>
<sequence>MATILMDSTSVLRTSLATSTRAWPCCRSILWTPLNAIISSLDLSITGYPNETSRVGAQRPQLARWIG</sequence>